<protein>
    <submittedName>
        <fullName evidence="4">Speckle-type POZ protein (inferred by orthology to a human protein)</fullName>
    </submittedName>
</protein>
<dbReference type="Gene3D" id="3.30.710.10">
    <property type="entry name" value="Potassium Channel Kv1.1, Chain A"/>
    <property type="match status" value="1"/>
</dbReference>
<dbReference type="SMART" id="SM00225">
    <property type="entry name" value="BTB"/>
    <property type="match status" value="1"/>
</dbReference>
<dbReference type="PROSITE" id="PS50144">
    <property type="entry name" value="MATH"/>
    <property type="match status" value="1"/>
</dbReference>
<evidence type="ECO:0000313" key="4">
    <source>
        <dbReference type="WBParaSite" id="SPAL_0000902700.1"/>
    </source>
</evidence>
<dbReference type="Gene3D" id="1.25.40.420">
    <property type="match status" value="1"/>
</dbReference>
<feature type="domain" description="BTB" evidence="1">
    <location>
        <begin position="191"/>
        <end position="252"/>
    </location>
</feature>
<reference evidence="4" key="1">
    <citation type="submission" date="2017-02" db="UniProtKB">
        <authorList>
            <consortium name="WormBaseParasite"/>
        </authorList>
    </citation>
    <scope>IDENTIFICATION</scope>
</reference>
<feature type="domain" description="MATH" evidence="2">
    <location>
        <begin position="22"/>
        <end position="152"/>
    </location>
</feature>
<dbReference type="PANTHER" id="PTHR24413">
    <property type="entry name" value="SPECKLE-TYPE POZ PROTEIN"/>
    <property type="match status" value="1"/>
</dbReference>
<dbReference type="AlphaFoldDB" id="A0A0N5BT34"/>
<dbReference type="Pfam" id="PF00651">
    <property type="entry name" value="BTB"/>
    <property type="match status" value="1"/>
</dbReference>
<dbReference type="PROSITE" id="PS50097">
    <property type="entry name" value="BTB"/>
    <property type="match status" value="1"/>
</dbReference>
<dbReference type="GO" id="GO:0030163">
    <property type="term" value="P:protein catabolic process"/>
    <property type="evidence" value="ECO:0007669"/>
    <property type="project" value="UniProtKB-ARBA"/>
</dbReference>
<dbReference type="Gene3D" id="2.60.210.10">
    <property type="entry name" value="Apoptosis, Tumor Necrosis Factor Receptor Associated Protein 2, Chain A"/>
    <property type="match status" value="1"/>
</dbReference>
<dbReference type="SUPFAM" id="SSF54695">
    <property type="entry name" value="POZ domain"/>
    <property type="match status" value="1"/>
</dbReference>
<accession>A0A0N5BT34</accession>
<dbReference type="STRING" id="174720.A0A0N5BT34"/>
<evidence type="ECO:0000259" key="1">
    <source>
        <dbReference type="PROSITE" id="PS50097"/>
    </source>
</evidence>
<evidence type="ECO:0000313" key="3">
    <source>
        <dbReference type="Proteomes" id="UP000046392"/>
    </source>
</evidence>
<dbReference type="InterPro" id="IPR011333">
    <property type="entry name" value="SKP1/BTB/POZ_sf"/>
</dbReference>
<dbReference type="SUPFAM" id="SSF49599">
    <property type="entry name" value="TRAF domain-like"/>
    <property type="match status" value="1"/>
</dbReference>
<dbReference type="InterPro" id="IPR000210">
    <property type="entry name" value="BTB/POZ_dom"/>
</dbReference>
<dbReference type="WBParaSite" id="SPAL_0000902700.1">
    <property type="protein sequence ID" value="SPAL_0000902700.1"/>
    <property type="gene ID" value="SPAL_0000902700"/>
</dbReference>
<sequence length="351" mass="40370">MSSINSSSESEEQFSTKKKIEKDSFIWTIENFSSCELINNEEVRSPLFNSKINETINWYLDMYPKGDYSVNEDYISLWLELEDVDCIELTALCSFYVLSVQGEKKHKKVMRVQKFNKTNKVCRCRNFLKRDLLCDSDNELLLNGNLILGCEIFYYYGPINNVVLSTNNNTNESLNILLNDIADMLESQMFSDCVIKVGNSKMNVHKCILASRSEVFGSILADQQYESCSGIIEINGFRLEVVKEMINYLYTGMSPNMDNMACEMLEIGEKYRLERLKLMAEESLLYSLSIENACDYLACSELYSGEILKGFCMRFIYLNAENVVNTEKWKKVVSDHPLLVAKIFNVAVNVD</sequence>
<organism evidence="3 4">
    <name type="scientific">Strongyloides papillosus</name>
    <name type="common">Intestinal threadworm</name>
    <dbReference type="NCBI Taxonomy" id="174720"/>
    <lineage>
        <taxon>Eukaryota</taxon>
        <taxon>Metazoa</taxon>
        <taxon>Ecdysozoa</taxon>
        <taxon>Nematoda</taxon>
        <taxon>Chromadorea</taxon>
        <taxon>Rhabditida</taxon>
        <taxon>Tylenchina</taxon>
        <taxon>Panagrolaimomorpha</taxon>
        <taxon>Strongyloidoidea</taxon>
        <taxon>Strongyloididae</taxon>
        <taxon>Strongyloides</taxon>
    </lineage>
</organism>
<keyword evidence="3" id="KW-1185">Reference proteome</keyword>
<dbReference type="InterPro" id="IPR002083">
    <property type="entry name" value="MATH/TRAF_dom"/>
</dbReference>
<proteinExistence type="predicted"/>
<dbReference type="Pfam" id="PF22486">
    <property type="entry name" value="MATH_2"/>
    <property type="match status" value="1"/>
</dbReference>
<dbReference type="InterPro" id="IPR008974">
    <property type="entry name" value="TRAF-like"/>
</dbReference>
<dbReference type="Proteomes" id="UP000046392">
    <property type="component" value="Unplaced"/>
</dbReference>
<evidence type="ECO:0000259" key="2">
    <source>
        <dbReference type="PROSITE" id="PS50144"/>
    </source>
</evidence>
<name>A0A0N5BT34_STREA</name>